<dbReference type="SUPFAM" id="SSF111283">
    <property type="entry name" value="Putative modulator of DNA gyrase, PmbA/TldD"/>
    <property type="match status" value="1"/>
</dbReference>
<organism evidence="5">
    <name type="scientific">Methanothermobacter wolfeii</name>
    <name type="common">Methanobacterium wolfei</name>
    <dbReference type="NCBI Taxonomy" id="145261"/>
    <lineage>
        <taxon>Archaea</taxon>
        <taxon>Methanobacteriati</taxon>
        <taxon>Methanobacteriota</taxon>
        <taxon>Methanomada group</taxon>
        <taxon>Methanobacteria</taxon>
        <taxon>Methanobacteriales</taxon>
        <taxon>Methanobacteriaceae</taxon>
        <taxon>Methanothermobacter</taxon>
    </lineage>
</organism>
<dbReference type="InterPro" id="IPR002510">
    <property type="entry name" value="Metalloprtase-TldD/E_N"/>
</dbReference>
<dbReference type="EMBL" id="JAXUHJ010000005">
    <property type="protein sequence ID" value="MEJ8542307.1"/>
    <property type="molecule type" value="Genomic_DNA"/>
</dbReference>
<dbReference type="InterPro" id="IPR036059">
    <property type="entry name" value="TldD/PmbA_sf"/>
</dbReference>
<evidence type="ECO:0000259" key="2">
    <source>
        <dbReference type="Pfam" id="PF19289"/>
    </source>
</evidence>
<dbReference type="PANTHER" id="PTHR43421:SF1">
    <property type="entry name" value="METALLOPROTEASE PMBA"/>
    <property type="match status" value="1"/>
</dbReference>
<dbReference type="GO" id="GO:0005829">
    <property type="term" value="C:cytosol"/>
    <property type="evidence" value="ECO:0007669"/>
    <property type="project" value="TreeGrafter"/>
</dbReference>
<evidence type="ECO:0000313" key="4">
    <source>
        <dbReference type="EMBL" id="MEJ8542307.1"/>
    </source>
</evidence>
<dbReference type="GO" id="GO:0008237">
    <property type="term" value="F:metallopeptidase activity"/>
    <property type="evidence" value="ECO:0007669"/>
    <property type="project" value="InterPro"/>
</dbReference>
<dbReference type="GeneID" id="75107056"/>
<name>A0A9E7RSA5_METWO</name>
<evidence type="ECO:0000313" key="6">
    <source>
        <dbReference type="Proteomes" id="UP001369247"/>
    </source>
</evidence>
<dbReference type="Gene3D" id="3.30.2290.10">
    <property type="entry name" value="PmbA/TldD superfamily"/>
    <property type="match status" value="1"/>
</dbReference>
<dbReference type="Proteomes" id="UP001065373">
    <property type="component" value="Chromosome"/>
</dbReference>
<dbReference type="RefSeq" id="WP_084531260.1">
    <property type="nucleotide sequence ID" value="NZ_CP104550.1"/>
</dbReference>
<dbReference type="Pfam" id="PF01523">
    <property type="entry name" value="PmbA_TldD_1st"/>
    <property type="match status" value="1"/>
</dbReference>
<feature type="domain" description="Metalloprotease TldD/E C-terminal" evidence="2">
    <location>
        <begin position="216"/>
        <end position="430"/>
    </location>
</feature>
<reference evidence="5" key="1">
    <citation type="submission" date="2022-09" db="EMBL/GenBank/DDBJ databases">
        <title>Characterization of three MwoI isoschizomers from sequenced genome and metagenomes.</title>
        <authorList>
            <person name="Fomenkov A."/>
            <person name="Xu S.Y."/>
            <person name="Roberts R.J."/>
        </authorList>
    </citation>
    <scope>NUCLEOTIDE SEQUENCE</scope>
    <source>
        <strain evidence="5">DSM 2970</strain>
    </source>
</reference>
<dbReference type="InterPro" id="IPR035068">
    <property type="entry name" value="TldD/PmbA_N"/>
</dbReference>
<reference evidence="4 6" key="2">
    <citation type="submission" date="2023-12" db="EMBL/GenBank/DDBJ databases">
        <title>Phenotypic and Genomic Characterization of Methanothermobacter wolfeii Strain BSEL, a CO2-Capturing Archaeon with Minimal Nutrient Requirements.</title>
        <authorList>
            <person name="Ale Enriquez F."/>
            <person name="Ahring B.K."/>
        </authorList>
    </citation>
    <scope>NUCLEOTIDE SEQUENCE [LARGE SCALE GENOMIC DNA]</scope>
    <source>
        <strain evidence="4 6">BSEL-1</strain>
    </source>
</reference>
<protein>
    <submittedName>
        <fullName evidence="5">TldD/PmbA family protein</fullName>
    </submittedName>
</protein>
<feature type="domain" description="Metalloprotease TldD/E N-terminal" evidence="1">
    <location>
        <begin position="19"/>
        <end position="80"/>
    </location>
</feature>
<dbReference type="InterPro" id="IPR045569">
    <property type="entry name" value="Metalloprtase-TldD/E_C"/>
</dbReference>
<keyword evidence="6" id="KW-1185">Reference proteome</keyword>
<dbReference type="GO" id="GO:0006508">
    <property type="term" value="P:proteolysis"/>
    <property type="evidence" value="ECO:0007669"/>
    <property type="project" value="InterPro"/>
</dbReference>
<dbReference type="Pfam" id="PF19289">
    <property type="entry name" value="PmbA_TldD_3rd"/>
    <property type="match status" value="1"/>
</dbReference>
<gene>
    <name evidence="5" type="ORF">N5910_07350</name>
    <name evidence="4" type="ORF">U2150_02185</name>
</gene>
<evidence type="ECO:0000259" key="3">
    <source>
        <dbReference type="Pfam" id="PF19290"/>
    </source>
</evidence>
<dbReference type="InterPro" id="IPR045570">
    <property type="entry name" value="Metalloprtase-TldD/E_cen_dom"/>
</dbReference>
<dbReference type="PANTHER" id="PTHR43421">
    <property type="entry name" value="METALLOPROTEASE PMBA"/>
    <property type="match status" value="1"/>
</dbReference>
<evidence type="ECO:0000259" key="1">
    <source>
        <dbReference type="Pfam" id="PF01523"/>
    </source>
</evidence>
<proteinExistence type="predicted"/>
<dbReference type="AlphaFoldDB" id="A0A9E7RSA5"/>
<accession>A0A9E7RSA5</accession>
<dbReference type="KEGG" id="mwo:MWSIV6_1456"/>
<dbReference type="EMBL" id="CP104550">
    <property type="protein sequence ID" value="UXH31346.1"/>
    <property type="molecule type" value="Genomic_DNA"/>
</dbReference>
<feature type="domain" description="Metalloprotease TldD/E central" evidence="3">
    <location>
        <begin position="109"/>
        <end position="206"/>
    </location>
</feature>
<dbReference type="Proteomes" id="UP001369247">
    <property type="component" value="Unassembled WGS sequence"/>
</dbReference>
<sequence length="430" mass="46107">MFEIGEKTLRLALRDAEMAEVYIEREDAVELQVQRERIDFAKTETITGIGVRVIRDGRMGFAYTSDPSGVDETVRRAIDNLGIGDPDENFGISEPSDYPSVKGVFDGSFRDLQVDDYVDVARRLVDRVLEDGCAPTSGGFSASLLETFIVNSEGVEASSRSTGFSAHISVNAEKGGVKTTAYESDSSCKFDLDPEWIAGRACRIAWNSLGGEAIETGDMQAVLDYHAAAGLLGTFAESFSAENVQRGRSILADKLGSRITSSGLTVYDDGTLQGGLRSGPFDGEGTASQRTVLVDEGVLAGYIHNIYTASRASAESTGNGLRDYSDIPGVSLTNFILDFDDAEPLEDCGGIFVTDVLGAHTANPISGDFSVEANNAFLLDGGEYRPVKKAMISGNIFSLMEGVSCIEMEERQIGPFILKPLLVEGVRVTG</sequence>
<evidence type="ECO:0000313" key="5">
    <source>
        <dbReference type="EMBL" id="UXH31346.1"/>
    </source>
</evidence>
<dbReference type="InterPro" id="IPR047657">
    <property type="entry name" value="PmbA"/>
</dbReference>
<dbReference type="Pfam" id="PF19290">
    <property type="entry name" value="PmbA_TldD_2nd"/>
    <property type="match status" value="1"/>
</dbReference>